<dbReference type="PANTHER" id="PTHR20982">
    <property type="entry name" value="RIBOSOME RECYCLING FACTOR"/>
    <property type="match status" value="1"/>
</dbReference>
<evidence type="ECO:0000256" key="1">
    <source>
        <dbReference type="ARBA" id="ARBA00004496"/>
    </source>
</evidence>
<organism evidence="8 9">
    <name type="scientific">Candidatus Enterousia excrementavium</name>
    <dbReference type="NCBI Taxonomy" id="2840789"/>
    <lineage>
        <taxon>Bacteria</taxon>
        <taxon>Pseudomonadati</taxon>
        <taxon>Pseudomonadota</taxon>
        <taxon>Alphaproteobacteria</taxon>
        <taxon>Candidatus Enterousia</taxon>
    </lineage>
</organism>
<dbReference type="FunFam" id="1.10.132.20:FF:000001">
    <property type="entry name" value="Ribosome-recycling factor"/>
    <property type="match status" value="1"/>
</dbReference>
<dbReference type="Gene3D" id="3.30.1360.40">
    <property type="match status" value="1"/>
</dbReference>
<evidence type="ECO:0000256" key="4">
    <source>
        <dbReference type="ARBA" id="ARBA00022917"/>
    </source>
</evidence>
<dbReference type="EMBL" id="JADINE010000005">
    <property type="protein sequence ID" value="MBO8406910.1"/>
    <property type="molecule type" value="Genomic_DNA"/>
</dbReference>
<sequence length="186" mass="20707">MDYQSLKAEVEQKTQQTLDVLQNEYAGLRTGRASVHLLDGVRVPVYGSDMPLNQVATVATPDNQTLTVTVWDINNAGAVEKAIRDSGLGLNPMTAGGVIRLNMPPLTEERRKELTKVAGKYAEEAKISMRNIRQDAMSKIKRAVTDKEISEDDQRKFEDDLQKVFERRAADVDAMAKQKEADIMAV</sequence>
<protein>
    <recommendedName>
        <fullName evidence="6">Ribosome-recycling factor</fullName>
        <shortName evidence="6">RRF</shortName>
    </recommendedName>
    <alternativeName>
        <fullName evidence="6">Ribosome-releasing factor</fullName>
    </alternativeName>
</protein>
<dbReference type="GO" id="GO:0002184">
    <property type="term" value="P:cytoplasmic translational termination"/>
    <property type="evidence" value="ECO:0007669"/>
    <property type="project" value="TreeGrafter"/>
</dbReference>
<dbReference type="GO" id="GO:0043023">
    <property type="term" value="F:ribosomal large subunit binding"/>
    <property type="evidence" value="ECO:0007669"/>
    <property type="project" value="TreeGrafter"/>
</dbReference>
<dbReference type="InterPro" id="IPR002661">
    <property type="entry name" value="Ribosome_recyc_fac"/>
</dbReference>
<evidence type="ECO:0000256" key="3">
    <source>
        <dbReference type="ARBA" id="ARBA00022490"/>
    </source>
</evidence>
<dbReference type="SUPFAM" id="SSF55194">
    <property type="entry name" value="Ribosome recycling factor, RRF"/>
    <property type="match status" value="1"/>
</dbReference>
<evidence type="ECO:0000259" key="7">
    <source>
        <dbReference type="Pfam" id="PF01765"/>
    </source>
</evidence>
<dbReference type="InterPro" id="IPR036191">
    <property type="entry name" value="RRF_sf"/>
</dbReference>
<comment type="function">
    <text evidence="5 6">Responsible for the release of ribosomes from messenger RNA at the termination of protein biosynthesis. May increase the efficiency of translation by recycling ribosomes from one round of translation to another.</text>
</comment>
<keyword evidence="3 6" id="KW-0963">Cytoplasm</keyword>
<dbReference type="HAMAP" id="MF_00040">
    <property type="entry name" value="RRF"/>
    <property type="match status" value="1"/>
</dbReference>
<comment type="caution">
    <text evidence="8">The sequence shown here is derived from an EMBL/GenBank/DDBJ whole genome shotgun (WGS) entry which is preliminary data.</text>
</comment>
<comment type="subcellular location">
    <subcellularLocation>
        <location evidence="1 6">Cytoplasm</location>
    </subcellularLocation>
</comment>
<dbReference type="Proteomes" id="UP000721442">
    <property type="component" value="Unassembled WGS sequence"/>
</dbReference>
<name>A0A940DD65_9PROT</name>
<comment type="similarity">
    <text evidence="2 6">Belongs to the RRF family.</text>
</comment>
<evidence type="ECO:0000313" key="9">
    <source>
        <dbReference type="Proteomes" id="UP000721442"/>
    </source>
</evidence>
<dbReference type="PANTHER" id="PTHR20982:SF3">
    <property type="entry name" value="MITOCHONDRIAL RIBOSOME RECYCLING FACTOR PSEUDO 1"/>
    <property type="match status" value="1"/>
</dbReference>
<reference evidence="8" key="2">
    <citation type="journal article" date="2021" name="PeerJ">
        <title>Extensive microbial diversity within the chicken gut microbiome revealed by metagenomics and culture.</title>
        <authorList>
            <person name="Gilroy R."/>
            <person name="Ravi A."/>
            <person name="Getino M."/>
            <person name="Pursley I."/>
            <person name="Horton D.L."/>
            <person name="Alikhan N.F."/>
            <person name="Baker D."/>
            <person name="Gharbi K."/>
            <person name="Hall N."/>
            <person name="Watson M."/>
            <person name="Adriaenssens E.M."/>
            <person name="Foster-Nyarko E."/>
            <person name="Jarju S."/>
            <person name="Secka A."/>
            <person name="Antonio M."/>
            <person name="Oren A."/>
            <person name="Chaudhuri R.R."/>
            <person name="La Ragione R."/>
            <person name="Hildebrand F."/>
            <person name="Pallen M.J."/>
        </authorList>
    </citation>
    <scope>NUCLEOTIDE SEQUENCE</scope>
    <source>
        <strain evidence="8">B1-16210</strain>
    </source>
</reference>
<dbReference type="CDD" id="cd00520">
    <property type="entry name" value="RRF"/>
    <property type="match status" value="1"/>
</dbReference>
<dbReference type="GO" id="GO:0005829">
    <property type="term" value="C:cytosol"/>
    <property type="evidence" value="ECO:0007669"/>
    <property type="project" value="GOC"/>
</dbReference>
<feature type="domain" description="Ribosome recycling factor" evidence="7">
    <location>
        <begin position="21"/>
        <end position="184"/>
    </location>
</feature>
<keyword evidence="4 6" id="KW-0648">Protein biosynthesis</keyword>
<evidence type="ECO:0000313" key="8">
    <source>
        <dbReference type="EMBL" id="MBO8406910.1"/>
    </source>
</evidence>
<gene>
    <name evidence="6 8" type="primary">frr</name>
    <name evidence="8" type="ORF">IAC77_00410</name>
</gene>
<dbReference type="FunFam" id="3.30.1360.40:FF:000001">
    <property type="entry name" value="Ribosome-recycling factor"/>
    <property type="match status" value="1"/>
</dbReference>
<dbReference type="NCBIfam" id="TIGR00496">
    <property type="entry name" value="frr"/>
    <property type="match status" value="1"/>
</dbReference>
<dbReference type="InterPro" id="IPR023584">
    <property type="entry name" value="Ribosome_recyc_fac_dom"/>
</dbReference>
<evidence type="ECO:0000256" key="2">
    <source>
        <dbReference type="ARBA" id="ARBA00005912"/>
    </source>
</evidence>
<evidence type="ECO:0000256" key="6">
    <source>
        <dbReference type="HAMAP-Rule" id="MF_00040"/>
    </source>
</evidence>
<dbReference type="AlphaFoldDB" id="A0A940DD65"/>
<dbReference type="Pfam" id="PF01765">
    <property type="entry name" value="RRF"/>
    <property type="match status" value="1"/>
</dbReference>
<proteinExistence type="inferred from homology"/>
<accession>A0A940DD65</accession>
<reference evidence="8" key="1">
    <citation type="submission" date="2020-10" db="EMBL/GenBank/DDBJ databases">
        <authorList>
            <person name="Gilroy R."/>
        </authorList>
    </citation>
    <scope>NUCLEOTIDE SEQUENCE</scope>
    <source>
        <strain evidence="8">B1-16210</strain>
    </source>
</reference>
<evidence type="ECO:0000256" key="5">
    <source>
        <dbReference type="ARBA" id="ARBA00025050"/>
    </source>
</evidence>
<dbReference type="Gene3D" id="1.10.132.20">
    <property type="entry name" value="Ribosome-recycling factor"/>
    <property type="match status" value="1"/>
</dbReference>